<feature type="region of interest" description="Disordered" evidence="1">
    <location>
        <begin position="253"/>
        <end position="278"/>
    </location>
</feature>
<feature type="region of interest" description="Disordered" evidence="1">
    <location>
        <begin position="187"/>
        <end position="216"/>
    </location>
</feature>
<feature type="compositionally biased region" description="Low complexity" evidence="1">
    <location>
        <begin position="1"/>
        <end position="19"/>
    </location>
</feature>
<organism evidence="2 3">
    <name type="scientific">Cinnamomum micranthum f. kanehirae</name>
    <dbReference type="NCBI Taxonomy" id="337451"/>
    <lineage>
        <taxon>Eukaryota</taxon>
        <taxon>Viridiplantae</taxon>
        <taxon>Streptophyta</taxon>
        <taxon>Embryophyta</taxon>
        <taxon>Tracheophyta</taxon>
        <taxon>Spermatophyta</taxon>
        <taxon>Magnoliopsida</taxon>
        <taxon>Magnoliidae</taxon>
        <taxon>Laurales</taxon>
        <taxon>Lauraceae</taxon>
        <taxon>Cinnamomum</taxon>
    </lineage>
</organism>
<keyword evidence="2" id="KW-0418">Kinase</keyword>
<dbReference type="GO" id="GO:0005886">
    <property type="term" value="C:plasma membrane"/>
    <property type="evidence" value="ECO:0007669"/>
    <property type="project" value="InterPro"/>
</dbReference>
<feature type="compositionally biased region" description="Polar residues" evidence="1">
    <location>
        <begin position="188"/>
        <end position="198"/>
    </location>
</feature>
<dbReference type="AlphaFoldDB" id="A0A443PQW8"/>
<protein>
    <submittedName>
        <fullName evidence="2">Putative membrane-associated kinase regulator 2</fullName>
    </submittedName>
</protein>
<evidence type="ECO:0000256" key="1">
    <source>
        <dbReference type="SAM" id="MobiDB-lite"/>
    </source>
</evidence>
<dbReference type="PANTHER" id="PTHR33929">
    <property type="entry name" value="MEMBRANE-ASSOCIATED KINASE REGULATOR 2-RELATED"/>
    <property type="match status" value="1"/>
</dbReference>
<evidence type="ECO:0000313" key="2">
    <source>
        <dbReference type="EMBL" id="RWR93168.1"/>
    </source>
</evidence>
<dbReference type="Proteomes" id="UP000283530">
    <property type="component" value="Unassembled WGS sequence"/>
</dbReference>
<dbReference type="InterPro" id="IPR039619">
    <property type="entry name" value="MAKR2/5"/>
</dbReference>
<feature type="region of interest" description="Disordered" evidence="1">
    <location>
        <begin position="148"/>
        <end position="171"/>
    </location>
</feature>
<feature type="region of interest" description="Disordered" evidence="1">
    <location>
        <begin position="1"/>
        <end position="81"/>
    </location>
</feature>
<sequence>MEGAAAAANVRAGAAAANVLTPRASTNTAGVPRPVVEAEEEETEEEDDEGPFFDMEFTVRDDGDGEDEYDGDGSSVETDEERRFGYAVSAGGSDRNLGCSPSDELFFKGKVLPVDQSEAPSPNSRPPQFPVSLLRSATKIRIFLLGFKKPKPPVGKTGPAGSPQKRQQSRLFTVKLKVEEVPIVSLFTRENSSRSSTGKPEKRQAAGDGGSGVSASDARRFAKVVMQKYLKVIKPLYGRASRRYGDKVRFSGQLSPTSTATIPEDAAPAPANVKSQKQGNLPAGLRVACRHLGKSRSASAAVAAMPAMTLQSQSQSQRRDDSLLQQQDGIQSAIAHCKRSFNASSEELEISLPRSCSDPSANACFRNSSKGKEAYI</sequence>
<feature type="compositionally biased region" description="Polar residues" evidence="1">
    <location>
        <begin position="357"/>
        <end position="368"/>
    </location>
</feature>
<proteinExistence type="predicted"/>
<feature type="compositionally biased region" description="Acidic residues" evidence="1">
    <location>
        <begin position="37"/>
        <end position="51"/>
    </location>
</feature>
<evidence type="ECO:0000313" key="3">
    <source>
        <dbReference type="Proteomes" id="UP000283530"/>
    </source>
</evidence>
<keyword evidence="2" id="KW-0808">Transferase</keyword>
<accession>A0A443PQW8</accession>
<dbReference type="GO" id="GO:0016301">
    <property type="term" value="F:kinase activity"/>
    <property type="evidence" value="ECO:0007669"/>
    <property type="project" value="UniProtKB-KW"/>
</dbReference>
<name>A0A443PQW8_9MAGN</name>
<feature type="region of interest" description="Disordered" evidence="1">
    <location>
        <begin position="352"/>
        <end position="376"/>
    </location>
</feature>
<keyword evidence="3" id="KW-1185">Reference proteome</keyword>
<dbReference type="PANTHER" id="PTHR33929:SF1">
    <property type="entry name" value="MEMBRANE-ASSOCIATED KINASE REGULATOR 2-RELATED"/>
    <property type="match status" value="1"/>
</dbReference>
<gene>
    <name evidence="2" type="ORF">CKAN_02240400</name>
</gene>
<dbReference type="OrthoDB" id="689803at2759"/>
<dbReference type="EMBL" id="QPKB01000010">
    <property type="protein sequence ID" value="RWR93168.1"/>
    <property type="molecule type" value="Genomic_DNA"/>
</dbReference>
<reference evidence="2 3" key="1">
    <citation type="journal article" date="2019" name="Nat. Plants">
        <title>Stout camphor tree genome fills gaps in understanding of flowering plant genome evolution.</title>
        <authorList>
            <person name="Chaw S.M."/>
            <person name="Liu Y.C."/>
            <person name="Wu Y.W."/>
            <person name="Wang H.Y."/>
            <person name="Lin C.I."/>
            <person name="Wu C.S."/>
            <person name="Ke H.M."/>
            <person name="Chang L.Y."/>
            <person name="Hsu C.Y."/>
            <person name="Yang H.T."/>
            <person name="Sudianto E."/>
            <person name="Hsu M.H."/>
            <person name="Wu K.P."/>
            <person name="Wang L.N."/>
            <person name="Leebens-Mack J.H."/>
            <person name="Tsai I.J."/>
        </authorList>
    </citation>
    <scope>NUCLEOTIDE SEQUENCE [LARGE SCALE GENOMIC DNA]</scope>
    <source>
        <strain evidence="3">cv. Chaw 1501</strain>
        <tissue evidence="2">Young leaves</tissue>
    </source>
</reference>
<comment type="caution">
    <text evidence="2">The sequence shown here is derived from an EMBL/GenBank/DDBJ whole genome shotgun (WGS) entry which is preliminary data.</text>
</comment>